<keyword evidence="4" id="KW-1185">Reference proteome</keyword>
<feature type="region of interest" description="Disordered" evidence="1">
    <location>
        <begin position="38"/>
        <end position="64"/>
    </location>
</feature>
<accession>A0A8T0P849</accession>
<name>A0A8T0P849_PANVG</name>
<gene>
    <name evidence="3" type="ORF">PVAP13_8NG123802</name>
</gene>
<evidence type="ECO:0000256" key="1">
    <source>
        <dbReference type="SAM" id="MobiDB-lite"/>
    </source>
</evidence>
<reference evidence="3" key="1">
    <citation type="submission" date="2020-05" db="EMBL/GenBank/DDBJ databases">
        <title>WGS assembly of Panicum virgatum.</title>
        <authorList>
            <person name="Lovell J.T."/>
            <person name="Jenkins J."/>
            <person name="Shu S."/>
            <person name="Juenger T.E."/>
            <person name="Schmutz J."/>
        </authorList>
    </citation>
    <scope>NUCLEOTIDE SEQUENCE</scope>
    <source>
        <strain evidence="3">AP13</strain>
    </source>
</reference>
<keyword evidence="2" id="KW-1133">Transmembrane helix</keyword>
<keyword evidence="2" id="KW-0472">Membrane</keyword>
<sequence length="135" mass="14124">MSLCLAARAATRLPRQQEVAWSASETARWSVPCCLGRGPPRAASSGDGPLAKGDKEQKRPSLSAQSDIEWGELLSSEPANVAAVVLTGALAWAGSSLLQQLPLSSCILLLTSGMFFGCLIELPFAVLCVLGRGIN</sequence>
<organism evidence="3 4">
    <name type="scientific">Panicum virgatum</name>
    <name type="common">Blackwell switchgrass</name>
    <dbReference type="NCBI Taxonomy" id="38727"/>
    <lineage>
        <taxon>Eukaryota</taxon>
        <taxon>Viridiplantae</taxon>
        <taxon>Streptophyta</taxon>
        <taxon>Embryophyta</taxon>
        <taxon>Tracheophyta</taxon>
        <taxon>Spermatophyta</taxon>
        <taxon>Magnoliopsida</taxon>
        <taxon>Liliopsida</taxon>
        <taxon>Poales</taxon>
        <taxon>Poaceae</taxon>
        <taxon>PACMAD clade</taxon>
        <taxon>Panicoideae</taxon>
        <taxon>Panicodae</taxon>
        <taxon>Paniceae</taxon>
        <taxon>Panicinae</taxon>
        <taxon>Panicum</taxon>
        <taxon>Panicum sect. Hiantes</taxon>
    </lineage>
</organism>
<dbReference type="PANTHER" id="PTHR36789">
    <property type="entry name" value="TRANSMEMBRANE PROTEIN"/>
    <property type="match status" value="1"/>
</dbReference>
<evidence type="ECO:0000313" key="4">
    <source>
        <dbReference type="Proteomes" id="UP000823388"/>
    </source>
</evidence>
<dbReference type="EMBL" id="CM029052">
    <property type="protein sequence ID" value="KAG2558351.1"/>
    <property type="molecule type" value="Genomic_DNA"/>
</dbReference>
<dbReference type="Proteomes" id="UP000823388">
    <property type="component" value="Chromosome 8N"/>
</dbReference>
<proteinExistence type="predicted"/>
<protein>
    <submittedName>
        <fullName evidence="3">Uncharacterized protein</fullName>
    </submittedName>
</protein>
<feature type="transmembrane region" description="Helical" evidence="2">
    <location>
        <begin position="107"/>
        <end position="130"/>
    </location>
</feature>
<comment type="caution">
    <text evidence="3">The sequence shown here is derived from an EMBL/GenBank/DDBJ whole genome shotgun (WGS) entry which is preliminary data.</text>
</comment>
<dbReference type="AlphaFoldDB" id="A0A8T0P849"/>
<keyword evidence="2" id="KW-0812">Transmembrane</keyword>
<dbReference type="PANTHER" id="PTHR36789:SF1">
    <property type="entry name" value="TRANSMEMBRANE PROTEIN"/>
    <property type="match status" value="1"/>
</dbReference>
<evidence type="ECO:0000256" key="2">
    <source>
        <dbReference type="SAM" id="Phobius"/>
    </source>
</evidence>
<evidence type="ECO:0000313" key="3">
    <source>
        <dbReference type="EMBL" id="KAG2558351.1"/>
    </source>
</evidence>